<proteinExistence type="predicted"/>
<feature type="transmembrane region" description="Helical" evidence="5">
    <location>
        <begin position="74"/>
        <end position="93"/>
    </location>
</feature>
<feature type="transmembrane region" description="Helical" evidence="5">
    <location>
        <begin position="374"/>
        <end position="406"/>
    </location>
</feature>
<dbReference type="InterPro" id="IPR011990">
    <property type="entry name" value="TPR-like_helical_dom_sf"/>
</dbReference>
<feature type="transmembrane region" description="Helical" evidence="5">
    <location>
        <begin position="426"/>
        <end position="444"/>
    </location>
</feature>
<evidence type="ECO:0000256" key="1">
    <source>
        <dbReference type="ARBA" id="ARBA00004141"/>
    </source>
</evidence>
<evidence type="ECO:0000256" key="3">
    <source>
        <dbReference type="ARBA" id="ARBA00022989"/>
    </source>
</evidence>
<dbReference type="InterPro" id="IPR051533">
    <property type="entry name" value="WaaL-like"/>
</dbReference>
<feature type="transmembrane region" description="Helical" evidence="5">
    <location>
        <begin position="49"/>
        <end position="67"/>
    </location>
</feature>
<gene>
    <name evidence="7" type="ORF">N482_24195</name>
</gene>
<dbReference type="Proteomes" id="UP000076587">
    <property type="component" value="Unassembled WGS sequence"/>
</dbReference>
<comment type="subcellular location">
    <subcellularLocation>
        <location evidence="1">Membrane</location>
        <topology evidence="1">Multi-pass membrane protein</topology>
    </subcellularLocation>
</comment>
<feature type="domain" description="O-antigen ligase-related" evidence="6">
    <location>
        <begin position="200"/>
        <end position="352"/>
    </location>
</feature>
<dbReference type="Pfam" id="PF04932">
    <property type="entry name" value="Wzy_C"/>
    <property type="match status" value="1"/>
</dbReference>
<evidence type="ECO:0000256" key="5">
    <source>
        <dbReference type="SAM" id="Phobius"/>
    </source>
</evidence>
<feature type="transmembrane region" description="Helical" evidence="5">
    <location>
        <begin position="163"/>
        <end position="184"/>
    </location>
</feature>
<dbReference type="Gene3D" id="1.25.40.10">
    <property type="entry name" value="Tetratricopeptide repeat domain"/>
    <property type="match status" value="1"/>
</dbReference>
<feature type="transmembrane region" description="Helical" evidence="5">
    <location>
        <begin position="240"/>
        <end position="259"/>
    </location>
</feature>
<evidence type="ECO:0000256" key="2">
    <source>
        <dbReference type="ARBA" id="ARBA00022692"/>
    </source>
</evidence>
<feature type="transmembrane region" description="Helical" evidence="5">
    <location>
        <begin position="132"/>
        <end position="151"/>
    </location>
</feature>
<dbReference type="InterPro" id="IPR007016">
    <property type="entry name" value="O-antigen_ligase-rel_domated"/>
</dbReference>
<dbReference type="EMBL" id="AUXT01000047">
    <property type="protein sequence ID" value="KZN55643.1"/>
    <property type="molecule type" value="Genomic_DNA"/>
</dbReference>
<accession>A0A167GKL2</accession>
<reference evidence="7 8" key="1">
    <citation type="submission" date="2013-07" db="EMBL/GenBank/DDBJ databases">
        <title>Comparative Genomic and Metabolomic Analysis of Twelve Strains of Pseudoalteromonas luteoviolacea.</title>
        <authorList>
            <person name="Vynne N.G."/>
            <person name="Mansson M."/>
            <person name="Gram L."/>
        </authorList>
    </citation>
    <scope>NUCLEOTIDE SEQUENCE [LARGE SCALE GENOMIC DNA]</scope>
    <source>
        <strain evidence="7 8">NCIMB 1942</strain>
    </source>
</reference>
<feature type="transmembrane region" description="Helical" evidence="5">
    <location>
        <begin position="20"/>
        <end position="43"/>
    </location>
</feature>
<keyword evidence="2 5" id="KW-0812">Transmembrane</keyword>
<dbReference type="GO" id="GO:0016020">
    <property type="term" value="C:membrane"/>
    <property type="evidence" value="ECO:0007669"/>
    <property type="project" value="UniProtKB-SubCell"/>
</dbReference>
<feature type="transmembrane region" description="Helical" evidence="5">
    <location>
        <begin position="215"/>
        <end position="233"/>
    </location>
</feature>
<name>A0A167GKL2_9GAMM</name>
<evidence type="ECO:0000313" key="7">
    <source>
        <dbReference type="EMBL" id="KZN55643.1"/>
    </source>
</evidence>
<dbReference type="PATRIC" id="fig|1365253.3.peg.883"/>
<feature type="transmembrane region" description="Helical" evidence="5">
    <location>
        <begin position="345"/>
        <end position="367"/>
    </location>
</feature>
<feature type="transmembrane region" description="Helical" evidence="5">
    <location>
        <begin position="99"/>
        <end position="120"/>
    </location>
</feature>
<dbReference type="SUPFAM" id="SSF48452">
    <property type="entry name" value="TPR-like"/>
    <property type="match status" value="1"/>
</dbReference>
<dbReference type="AlphaFoldDB" id="A0A167GKL2"/>
<dbReference type="PANTHER" id="PTHR37422:SF13">
    <property type="entry name" value="LIPOPOLYSACCHARIDE BIOSYNTHESIS PROTEIN PA4999-RELATED"/>
    <property type="match status" value="1"/>
</dbReference>
<dbReference type="PANTHER" id="PTHR37422">
    <property type="entry name" value="TEICHURONIC ACID BIOSYNTHESIS PROTEIN TUAE"/>
    <property type="match status" value="1"/>
</dbReference>
<dbReference type="RefSeq" id="WP_063375849.1">
    <property type="nucleotide sequence ID" value="NZ_AUXT01000047.1"/>
</dbReference>
<protein>
    <recommendedName>
        <fullName evidence="6">O-antigen ligase-related domain-containing protein</fullName>
    </recommendedName>
</protein>
<keyword evidence="4 5" id="KW-0472">Membrane</keyword>
<sequence length="553" mass="62532">MQYNAEPLAFRDNLSSYAYFLKILSIFLSCLIVVVSTDAFFYQYNTPKWIVFDTFSIVILSFFTYYSRTLKMSVIGFLIAFLVLSMSVTIVWAPNKFEALLFVLRFVVFIISICALINLLTSEQILNLLLECIYFSSLIFCIAVIYQRYWLDTPYGFLNFSPIGFVNYLGQVLNIWIPILVLAIYKSRHSIIKMVLGGISLLVLINLLVESNTRGTILGLLGAELLVLLVLLVKKKRLPLKYITITAVFGVAVVTFSVAESNGFSKLQHQILSIKELNSGRETVFRNTLDMIVQNPAGVGVNNFEYIHQKYAKMGTSESSPYVSNYSILPSPYNIILKFYSESGFLGGSLFLVLFGWFFAQSLMNFLKGAIVDAWIFMAVFSLFFHAMFSSVFLTPVSLFFSLILFSVVVSRSELSNGVFSLSKKLVTGVCLSLIFLTGFVTVIKSTSSYLTKAGYKSGDTQKVEKSLEINPYNYIAAMRLVELYLYKEGDQQEALNSVEYVLSIYPYNVDMLINASSIALQLGLNDKSEYYKKRVLEIYPHNERVNGLNLAR</sequence>
<feature type="transmembrane region" description="Helical" evidence="5">
    <location>
        <begin position="191"/>
        <end position="209"/>
    </location>
</feature>
<evidence type="ECO:0000259" key="6">
    <source>
        <dbReference type="Pfam" id="PF04932"/>
    </source>
</evidence>
<organism evidence="7 8">
    <name type="scientific">Pseudoalteromonas luteoviolacea NCIMB 1942</name>
    <dbReference type="NCBI Taxonomy" id="1365253"/>
    <lineage>
        <taxon>Bacteria</taxon>
        <taxon>Pseudomonadati</taxon>
        <taxon>Pseudomonadota</taxon>
        <taxon>Gammaproteobacteria</taxon>
        <taxon>Alteromonadales</taxon>
        <taxon>Pseudoalteromonadaceae</taxon>
        <taxon>Pseudoalteromonas</taxon>
    </lineage>
</organism>
<evidence type="ECO:0000313" key="8">
    <source>
        <dbReference type="Proteomes" id="UP000076587"/>
    </source>
</evidence>
<evidence type="ECO:0000256" key="4">
    <source>
        <dbReference type="ARBA" id="ARBA00023136"/>
    </source>
</evidence>
<dbReference type="OrthoDB" id="5903780at2"/>
<comment type="caution">
    <text evidence="7">The sequence shown here is derived from an EMBL/GenBank/DDBJ whole genome shotgun (WGS) entry which is preliminary data.</text>
</comment>
<keyword evidence="3 5" id="KW-1133">Transmembrane helix</keyword>